<dbReference type="RefSeq" id="WP_243133126.1">
    <property type="nucleotide sequence ID" value="NZ_QGQD01000112.1"/>
</dbReference>
<keyword evidence="4" id="KW-0010">Activator</keyword>
<evidence type="ECO:0000259" key="7">
    <source>
        <dbReference type="PROSITE" id="PS51372"/>
    </source>
</evidence>
<evidence type="ECO:0000313" key="9">
    <source>
        <dbReference type="Proteomes" id="UP000306509"/>
    </source>
</evidence>
<dbReference type="STRING" id="180332.GCA_000797495_05396"/>
<keyword evidence="9" id="KW-1185">Reference proteome</keyword>
<dbReference type="Gene3D" id="2.30.24.10">
    <property type="entry name" value="CAT RNA-binding domain"/>
    <property type="match status" value="1"/>
</dbReference>
<protein>
    <submittedName>
        <fullName evidence="8">Transcription antiterminator LicT</fullName>
    </submittedName>
</protein>
<dbReference type="PROSITE" id="PS51372">
    <property type="entry name" value="PRD_2"/>
    <property type="match status" value="2"/>
</dbReference>
<keyword evidence="2" id="KW-0694">RNA-binding</keyword>
<name>A0A4U8PZA2_9FIRM</name>
<evidence type="ECO:0000256" key="4">
    <source>
        <dbReference type="ARBA" id="ARBA00023159"/>
    </source>
</evidence>
<dbReference type="SMART" id="SM01061">
    <property type="entry name" value="CAT_RBD"/>
    <property type="match status" value="1"/>
</dbReference>
<dbReference type="Pfam" id="PF00874">
    <property type="entry name" value="PRD"/>
    <property type="match status" value="2"/>
</dbReference>
<dbReference type="SUPFAM" id="SSF63520">
    <property type="entry name" value="PTS-regulatory domain, PRD"/>
    <property type="match status" value="2"/>
</dbReference>
<evidence type="ECO:0000256" key="6">
    <source>
        <dbReference type="ARBA" id="ARBA00038510"/>
    </source>
</evidence>
<keyword evidence="5" id="KW-0804">Transcription</keyword>
<dbReference type="InterPro" id="IPR004341">
    <property type="entry name" value="CAT_RNA-bd_dom"/>
</dbReference>
<feature type="domain" description="PRD" evidence="7">
    <location>
        <begin position="172"/>
        <end position="278"/>
    </location>
</feature>
<accession>A0A4U8PZA2</accession>
<evidence type="ECO:0000256" key="5">
    <source>
        <dbReference type="ARBA" id="ARBA00023163"/>
    </source>
</evidence>
<comment type="caution">
    <text evidence="8">The sequence shown here is derived from an EMBL/GenBank/DDBJ whole genome shotgun (WGS) entry which is preliminary data.</text>
</comment>
<gene>
    <name evidence="8" type="primary">licT_3</name>
    <name evidence="8" type="ORF">DSM106044_05519</name>
</gene>
<comment type="similarity">
    <text evidence="6">Belongs to the transcriptional antiterminator BglG family.</text>
</comment>
<organism evidence="8 9">
    <name type="scientific">Robinsoniella peoriensis</name>
    <dbReference type="NCBI Taxonomy" id="180332"/>
    <lineage>
        <taxon>Bacteria</taxon>
        <taxon>Bacillati</taxon>
        <taxon>Bacillota</taxon>
        <taxon>Clostridia</taxon>
        <taxon>Lachnospirales</taxon>
        <taxon>Lachnospiraceae</taxon>
        <taxon>Robinsoniella</taxon>
    </lineage>
</organism>
<evidence type="ECO:0000313" key="8">
    <source>
        <dbReference type="EMBL" id="TLC97721.1"/>
    </source>
</evidence>
<keyword evidence="1" id="KW-0677">Repeat</keyword>
<dbReference type="PANTHER" id="PTHR30185">
    <property type="entry name" value="CRYPTIC BETA-GLUCOSIDE BGL OPERON ANTITERMINATOR"/>
    <property type="match status" value="1"/>
</dbReference>
<sequence>MYEITKIINNNIVCSVDEDGQEIIVRGLGIGFKQKPHDIIPGEKIEKVYKMESPKASGKLQELMAEIPLSYVETCTEIIDYARNTVGKRLNENVYITLTDHISFAIERKRQNMEYRNALLMEIRNFYIQEFQIGCKALEIIKEKLDVELSRDEAGFIALHIVNAELNTDMCDMVNITEMIQQVLDIAEKYYQMKLDDHSLAYERFITHLKFFGQRLFSDRITKDDDVTFQKMVKKRYKNDYKCAEEIRTFIRETYKKEITEEEMIFLTIHLRRVSHTV</sequence>
<dbReference type="InterPro" id="IPR050661">
    <property type="entry name" value="BglG_antiterminators"/>
</dbReference>
<dbReference type="GO" id="GO:0045893">
    <property type="term" value="P:positive regulation of DNA-templated transcription"/>
    <property type="evidence" value="ECO:0007669"/>
    <property type="project" value="InterPro"/>
</dbReference>
<dbReference type="Proteomes" id="UP000306509">
    <property type="component" value="Unassembled WGS sequence"/>
</dbReference>
<dbReference type="SUPFAM" id="SSF50151">
    <property type="entry name" value="SacY-like RNA-binding domain"/>
    <property type="match status" value="1"/>
</dbReference>
<dbReference type="Pfam" id="PF03123">
    <property type="entry name" value="CAT_RBD"/>
    <property type="match status" value="1"/>
</dbReference>
<dbReference type="AlphaFoldDB" id="A0A4U8PZA2"/>
<keyword evidence="3" id="KW-0805">Transcription regulation</keyword>
<dbReference type="PROSITE" id="PS00654">
    <property type="entry name" value="PRD_1"/>
    <property type="match status" value="1"/>
</dbReference>
<proteinExistence type="inferred from homology"/>
<dbReference type="PANTHER" id="PTHR30185:SF15">
    <property type="entry name" value="CRYPTIC BETA-GLUCOSIDE BGL OPERON ANTITERMINATOR"/>
    <property type="match status" value="1"/>
</dbReference>
<dbReference type="Gene3D" id="1.10.1790.10">
    <property type="entry name" value="PRD domain"/>
    <property type="match status" value="2"/>
</dbReference>
<reference evidence="8 9" key="1">
    <citation type="journal article" date="2019" name="Anaerobe">
        <title>Detection of Robinsoniella peoriensis in multiple bone samples of a trauma patient.</title>
        <authorList>
            <person name="Schrottner P."/>
            <person name="Hartwich K."/>
            <person name="Bunk B."/>
            <person name="Schober I."/>
            <person name="Helbig S."/>
            <person name="Rudolph W.W."/>
            <person name="Gunzer F."/>
        </authorList>
    </citation>
    <scope>NUCLEOTIDE SEQUENCE [LARGE SCALE GENOMIC DNA]</scope>
    <source>
        <strain evidence="8 9">DSM 106044</strain>
    </source>
</reference>
<evidence type="ECO:0000256" key="1">
    <source>
        <dbReference type="ARBA" id="ARBA00022737"/>
    </source>
</evidence>
<dbReference type="NCBIfam" id="NF046042">
    <property type="entry name" value="LicT"/>
    <property type="match status" value="1"/>
</dbReference>
<evidence type="ECO:0000256" key="3">
    <source>
        <dbReference type="ARBA" id="ARBA00023015"/>
    </source>
</evidence>
<dbReference type="InterPro" id="IPR011608">
    <property type="entry name" value="PRD"/>
</dbReference>
<evidence type="ECO:0000256" key="2">
    <source>
        <dbReference type="ARBA" id="ARBA00022884"/>
    </source>
</evidence>
<dbReference type="InterPro" id="IPR001550">
    <property type="entry name" value="Transcrpt_antitermin_CS"/>
</dbReference>
<dbReference type="InterPro" id="IPR036650">
    <property type="entry name" value="CAT_RNA-bd_dom_sf"/>
</dbReference>
<feature type="domain" description="PRD" evidence="7">
    <location>
        <begin position="66"/>
        <end position="171"/>
    </location>
</feature>
<dbReference type="InterPro" id="IPR036634">
    <property type="entry name" value="PRD_sf"/>
</dbReference>
<dbReference type="EMBL" id="QGQD01000112">
    <property type="protein sequence ID" value="TLC97721.1"/>
    <property type="molecule type" value="Genomic_DNA"/>
</dbReference>
<dbReference type="GO" id="GO:0003723">
    <property type="term" value="F:RNA binding"/>
    <property type="evidence" value="ECO:0007669"/>
    <property type="project" value="UniProtKB-KW"/>
</dbReference>